<sequence length="62" mass="7006">MGCEHCDLDNRCPVLNRSQCPINILWARVDELKASVLDALWYRKSEAQAAIEEAEYILRGGA</sequence>
<evidence type="ECO:0000313" key="1">
    <source>
        <dbReference type="EMBL" id="QJA97054.1"/>
    </source>
</evidence>
<dbReference type="AlphaFoldDB" id="A0A6M3LU39"/>
<gene>
    <name evidence="1" type="ORF">MM415B06759_0006</name>
</gene>
<name>A0A6M3LU39_9ZZZZ</name>
<protein>
    <submittedName>
        <fullName evidence="1">Uncharacterized protein</fullName>
    </submittedName>
</protein>
<accession>A0A6M3LU39</accession>
<reference evidence="1" key="1">
    <citation type="submission" date="2020-03" db="EMBL/GenBank/DDBJ databases">
        <title>The deep terrestrial virosphere.</title>
        <authorList>
            <person name="Holmfeldt K."/>
            <person name="Nilsson E."/>
            <person name="Simone D."/>
            <person name="Lopez-Fernandez M."/>
            <person name="Wu X."/>
            <person name="de Brujin I."/>
            <person name="Lundin D."/>
            <person name="Andersson A."/>
            <person name="Bertilsson S."/>
            <person name="Dopson M."/>
        </authorList>
    </citation>
    <scope>NUCLEOTIDE SEQUENCE</scope>
    <source>
        <strain evidence="1">MM415B06759</strain>
    </source>
</reference>
<proteinExistence type="predicted"/>
<organism evidence="1">
    <name type="scientific">viral metagenome</name>
    <dbReference type="NCBI Taxonomy" id="1070528"/>
    <lineage>
        <taxon>unclassified sequences</taxon>
        <taxon>metagenomes</taxon>
        <taxon>organismal metagenomes</taxon>
    </lineage>
</organism>
<dbReference type="EMBL" id="MT143458">
    <property type="protein sequence ID" value="QJA97054.1"/>
    <property type="molecule type" value="Genomic_DNA"/>
</dbReference>